<dbReference type="AlphaFoldDB" id="A0A438N255"/>
<dbReference type="OrthoDB" id="5427350at2759"/>
<feature type="chain" id="PRO_5019412286" description="Arylsulfotransferase N-terminal domain-containing protein" evidence="1">
    <location>
        <begin position="18"/>
        <end position="507"/>
    </location>
</feature>
<evidence type="ECO:0000313" key="2">
    <source>
        <dbReference type="EMBL" id="RVX69787.1"/>
    </source>
</evidence>
<dbReference type="InterPro" id="IPR039535">
    <property type="entry name" value="ASST-like"/>
</dbReference>
<feature type="signal peptide" evidence="1">
    <location>
        <begin position="1"/>
        <end position="17"/>
    </location>
</feature>
<dbReference type="EMBL" id="NAJM01000027">
    <property type="protein sequence ID" value="RVX69787.1"/>
    <property type="molecule type" value="Genomic_DNA"/>
</dbReference>
<organism evidence="2 3">
    <name type="scientific">Exophiala mesophila</name>
    <name type="common">Black yeast-like fungus</name>
    <dbReference type="NCBI Taxonomy" id="212818"/>
    <lineage>
        <taxon>Eukaryota</taxon>
        <taxon>Fungi</taxon>
        <taxon>Dikarya</taxon>
        <taxon>Ascomycota</taxon>
        <taxon>Pezizomycotina</taxon>
        <taxon>Eurotiomycetes</taxon>
        <taxon>Chaetothyriomycetidae</taxon>
        <taxon>Chaetothyriales</taxon>
        <taxon>Herpotrichiellaceae</taxon>
        <taxon>Exophiala</taxon>
    </lineage>
</organism>
<evidence type="ECO:0000256" key="1">
    <source>
        <dbReference type="SAM" id="SignalP"/>
    </source>
</evidence>
<sequence length="507" mass="55796">MKSALWAALLASHLVSADWQFRSRPDLSAPRLNITVSADSAAVESGLIFVAPYHGNAEGSSGPLQPGAYIFRDDGELIWSGVGHFGGWIANFRPDMWQGKPVLRAFEGLLDAVHVSCHEFRVLDNGNVLVETPVAIPTNLSRWGGHDDQNWIVSSGFQEINIETGELVFEWYSFDHVDPKYSALPLTQSGPLNAHNSNDAWNYFHINSVDKDDNGDYLISGRHYNAIFKIDGKTGNIIWQLGGSHGSNFSIPDNIYFAFQHDARFVSRSSTSNSEVISFFDNAAHSERGREISSFSRARIVRLDHLTGEAIEVHTYPAPDNLVAHSQGNAQVLPSANVFVNWGEAGAITEFAENGKVLFHAYLDSDPVGRFVQSYRGFRFNWTGIPSEEPAIVALRSNGSQGAGLSIYVSWNGDTETGAWRFYHERSLDNASSRRLLGEAKRTSFETVFHLDLSLVHNQGAGGGFSAEAIDSQGNVLVRTRTTLGQADIWHPSAVAKPLEGLYKQSL</sequence>
<dbReference type="InterPro" id="IPR053143">
    <property type="entry name" value="Arylsulfate_ST"/>
</dbReference>
<dbReference type="SUPFAM" id="SSF50998">
    <property type="entry name" value="Quinoprotein alcohol dehydrogenase-like"/>
    <property type="match status" value="1"/>
</dbReference>
<dbReference type="Pfam" id="PF14269">
    <property type="entry name" value="Arylsulfotran_2"/>
    <property type="match status" value="1"/>
</dbReference>
<reference evidence="2 3" key="1">
    <citation type="submission" date="2017-03" db="EMBL/GenBank/DDBJ databases">
        <title>Genomes of endolithic fungi from Antarctica.</title>
        <authorList>
            <person name="Coleine C."/>
            <person name="Masonjones S."/>
            <person name="Stajich J.E."/>
        </authorList>
    </citation>
    <scope>NUCLEOTIDE SEQUENCE [LARGE SCALE GENOMIC DNA]</scope>
    <source>
        <strain evidence="2 3">CCFEE 6314</strain>
    </source>
</reference>
<dbReference type="VEuPathDB" id="FungiDB:PV10_04218"/>
<comment type="caution">
    <text evidence="2">The sequence shown here is derived from an EMBL/GenBank/DDBJ whole genome shotgun (WGS) entry which is preliminary data.</text>
</comment>
<dbReference type="PANTHER" id="PTHR35340">
    <property type="entry name" value="PQQ ENZYME REPEAT PROTEIN-RELATED"/>
    <property type="match status" value="1"/>
</dbReference>
<evidence type="ECO:0008006" key="4">
    <source>
        <dbReference type="Google" id="ProtNLM"/>
    </source>
</evidence>
<gene>
    <name evidence="2" type="ORF">B0A52_06432</name>
</gene>
<accession>A0A438N255</accession>
<dbReference type="InterPro" id="IPR011047">
    <property type="entry name" value="Quinoprotein_ADH-like_sf"/>
</dbReference>
<dbReference type="Proteomes" id="UP000288859">
    <property type="component" value="Unassembled WGS sequence"/>
</dbReference>
<name>A0A438N255_EXOME</name>
<dbReference type="PANTHER" id="PTHR35340:SF9">
    <property type="entry name" value="ASST-DOMAIN-CONTAINING PROTEIN"/>
    <property type="match status" value="1"/>
</dbReference>
<protein>
    <recommendedName>
        <fullName evidence="4">Arylsulfotransferase N-terminal domain-containing protein</fullName>
    </recommendedName>
</protein>
<keyword evidence="1" id="KW-0732">Signal</keyword>
<evidence type="ECO:0000313" key="3">
    <source>
        <dbReference type="Proteomes" id="UP000288859"/>
    </source>
</evidence>
<proteinExistence type="predicted"/>